<reference evidence="3" key="1">
    <citation type="journal article" date="2022" name="Int. J. Mol. Sci.">
        <title>Draft Genome of Tanacetum Coccineum: Genomic Comparison of Closely Related Tanacetum-Family Plants.</title>
        <authorList>
            <person name="Yamashiro T."/>
            <person name="Shiraishi A."/>
            <person name="Nakayama K."/>
            <person name="Satake H."/>
        </authorList>
    </citation>
    <scope>NUCLEOTIDE SEQUENCE</scope>
</reference>
<dbReference type="PROSITE" id="PS50102">
    <property type="entry name" value="RRM"/>
    <property type="match status" value="1"/>
</dbReference>
<dbReference type="Gene3D" id="3.60.10.10">
    <property type="entry name" value="Endonuclease/exonuclease/phosphatase"/>
    <property type="match status" value="1"/>
</dbReference>
<dbReference type="SUPFAM" id="SSF56219">
    <property type="entry name" value="DNase I-like"/>
    <property type="match status" value="1"/>
</dbReference>
<gene>
    <name evidence="3" type="ORF">Tco_0656882</name>
</gene>
<dbReference type="InterPro" id="IPR035979">
    <property type="entry name" value="RBD_domain_sf"/>
</dbReference>
<dbReference type="PANTHER" id="PTHR33710:SF64">
    <property type="entry name" value="ENDONUCLEASE_EXONUCLEASE_PHOSPHATASE DOMAIN-CONTAINING PROTEIN"/>
    <property type="match status" value="1"/>
</dbReference>
<dbReference type="CDD" id="cd00590">
    <property type="entry name" value="RRM_SF"/>
    <property type="match status" value="1"/>
</dbReference>
<reference evidence="3" key="2">
    <citation type="submission" date="2022-01" db="EMBL/GenBank/DDBJ databases">
        <authorList>
            <person name="Yamashiro T."/>
            <person name="Shiraishi A."/>
            <person name="Satake H."/>
            <person name="Nakayama K."/>
        </authorList>
    </citation>
    <scope>NUCLEOTIDE SEQUENCE</scope>
</reference>
<comment type="caution">
    <text evidence="3">The sequence shown here is derived from an EMBL/GenBank/DDBJ whole genome shotgun (WGS) entry which is preliminary data.</text>
</comment>
<keyword evidence="3" id="KW-0695">RNA-directed DNA polymerase</keyword>
<dbReference type="Pfam" id="PF00076">
    <property type="entry name" value="RRM_1"/>
    <property type="match status" value="1"/>
</dbReference>
<dbReference type="InterPro" id="IPR000504">
    <property type="entry name" value="RRM_dom"/>
</dbReference>
<name>A0ABQ4X9Z6_9ASTR</name>
<evidence type="ECO:0000256" key="1">
    <source>
        <dbReference type="PROSITE-ProRule" id="PRU00176"/>
    </source>
</evidence>
<evidence type="ECO:0000313" key="3">
    <source>
        <dbReference type="EMBL" id="GJS62098.1"/>
    </source>
</evidence>
<feature type="domain" description="RRM" evidence="2">
    <location>
        <begin position="16"/>
        <end position="76"/>
    </location>
</feature>
<dbReference type="EMBL" id="BQNB010009337">
    <property type="protein sequence ID" value="GJS62098.1"/>
    <property type="molecule type" value="Genomic_DNA"/>
</dbReference>
<keyword evidence="4" id="KW-1185">Reference proteome</keyword>
<evidence type="ECO:0000313" key="4">
    <source>
        <dbReference type="Proteomes" id="UP001151760"/>
    </source>
</evidence>
<sequence>MGSKRTKEDDVLKISTSVFVTNFPEQASAKDLWNACKQYGHVVDAFIPNKRSKAGKRFGFVRFIKVFDVERLVGNLCTGGLWVMIAFDSVEAKEKFLLSIGVLWNENTFIRIASKWGTLLNVENLEKENYHCKDFVFSLGKIEECEEVFKKDFGESDEEVQGENDISRNYFVMIQGREIGCLWQLLLIISVYAPQELSEKKSLWDYLCHVIDNWKGSVIIMGDFNEVRNKNERFGTIFNVHGANAFNSFYLMANSRGGSLEWMFLLHGSQNCFQRWSKLDRFLMSESLLSECPNLSAITLDRFLSDHRPILLCESTHDYGPIPFRFFHYWLEMEGFENFVNEVWCEAPVDNSNAIDHI</sequence>
<dbReference type="SUPFAM" id="SSF54928">
    <property type="entry name" value="RNA-binding domain, RBD"/>
    <property type="match status" value="1"/>
</dbReference>
<dbReference type="Gene3D" id="3.30.70.330">
    <property type="match status" value="1"/>
</dbReference>
<keyword evidence="1" id="KW-0694">RNA-binding</keyword>
<dbReference type="PANTHER" id="PTHR33710">
    <property type="entry name" value="BNAC02G09200D PROTEIN"/>
    <property type="match status" value="1"/>
</dbReference>
<dbReference type="Proteomes" id="UP001151760">
    <property type="component" value="Unassembled WGS sequence"/>
</dbReference>
<proteinExistence type="predicted"/>
<evidence type="ECO:0000259" key="2">
    <source>
        <dbReference type="PROSITE" id="PS50102"/>
    </source>
</evidence>
<dbReference type="InterPro" id="IPR012677">
    <property type="entry name" value="Nucleotide-bd_a/b_plait_sf"/>
</dbReference>
<dbReference type="SMART" id="SM00360">
    <property type="entry name" value="RRM"/>
    <property type="match status" value="1"/>
</dbReference>
<organism evidence="3 4">
    <name type="scientific">Tanacetum coccineum</name>
    <dbReference type="NCBI Taxonomy" id="301880"/>
    <lineage>
        <taxon>Eukaryota</taxon>
        <taxon>Viridiplantae</taxon>
        <taxon>Streptophyta</taxon>
        <taxon>Embryophyta</taxon>
        <taxon>Tracheophyta</taxon>
        <taxon>Spermatophyta</taxon>
        <taxon>Magnoliopsida</taxon>
        <taxon>eudicotyledons</taxon>
        <taxon>Gunneridae</taxon>
        <taxon>Pentapetalae</taxon>
        <taxon>asterids</taxon>
        <taxon>campanulids</taxon>
        <taxon>Asterales</taxon>
        <taxon>Asteraceae</taxon>
        <taxon>Asteroideae</taxon>
        <taxon>Anthemideae</taxon>
        <taxon>Anthemidinae</taxon>
        <taxon>Tanacetum</taxon>
    </lineage>
</organism>
<keyword evidence="3" id="KW-0808">Transferase</keyword>
<accession>A0ABQ4X9Z6</accession>
<keyword evidence="3" id="KW-0548">Nucleotidyltransferase</keyword>
<dbReference type="GO" id="GO:0003964">
    <property type="term" value="F:RNA-directed DNA polymerase activity"/>
    <property type="evidence" value="ECO:0007669"/>
    <property type="project" value="UniProtKB-KW"/>
</dbReference>
<protein>
    <submittedName>
        <fullName evidence="3">RNA-directed DNA polymerase, eukaryota</fullName>
    </submittedName>
</protein>
<dbReference type="InterPro" id="IPR036691">
    <property type="entry name" value="Endo/exonu/phosph_ase_sf"/>
</dbReference>